<feature type="transmembrane region" description="Helical" evidence="6">
    <location>
        <begin position="84"/>
        <end position="106"/>
    </location>
</feature>
<dbReference type="Gene3D" id="3.20.20.220">
    <property type="match status" value="1"/>
</dbReference>
<keyword evidence="3" id="KW-0285">Flavoprotein</keyword>
<evidence type="ECO:0000256" key="6">
    <source>
        <dbReference type="SAM" id="Phobius"/>
    </source>
</evidence>
<gene>
    <name evidence="7" type="ORF">METZ01_LOCUS407929</name>
</gene>
<keyword evidence="5" id="KW-0560">Oxidoreductase</keyword>
<keyword evidence="4" id="KW-0274">FAD</keyword>
<dbReference type="GO" id="GO:0004489">
    <property type="term" value="F:methylenetetrahydrofolate reductase [NAD(P)H] activity"/>
    <property type="evidence" value="ECO:0007669"/>
    <property type="project" value="InterPro"/>
</dbReference>
<dbReference type="AlphaFoldDB" id="A0A382W9Q9"/>
<evidence type="ECO:0000256" key="2">
    <source>
        <dbReference type="ARBA" id="ARBA00004777"/>
    </source>
</evidence>
<evidence type="ECO:0000256" key="3">
    <source>
        <dbReference type="ARBA" id="ARBA00022630"/>
    </source>
</evidence>
<reference evidence="7" key="1">
    <citation type="submission" date="2018-05" db="EMBL/GenBank/DDBJ databases">
        <authorList>
            <person name="Lanie J.A."/>
            <person name="Ng W.-L."/>
            <person name="Kazmierczak K.M."/>
            <person name="Andrzejewski T.M."/>
            <person name="Davidsen T.M."/>
            <person name="Wayne K.J."/>
            <person name="Tettelin H."/>
            <person name="Glass J.I."/>
            <person name="Rusch D."/>
            <person name="Podicherti R."/>
            <person name="Tsui H.-C.T."/>
            <person name="Winkler M.E."/>
        </authorList>
    </citation>
    <scope>NUCLEOTIDE SEQUENCE</scope>
</reference>
<evidence type="ECO:0000256" key="1">
    <source>
        <dbReference type="ARBA" id="ARBA00001974"/>
    </source>
</evidence>
<comment type="cofactor">
    <cofactor evidence="1">
        <name>FAD</name>
        <dbReference type="ChEBI" id="CHEBI:57692"/>
    </cofactor>
</comment>
<protein>
    <submittedName>
        <fullName evidence="7">Uncharacterized protein</fullName>
    </submittedName>
</protein>
<keyword evidence="6" id="KW-0472">Membrane</keyword>
<dbReference type="InterPro" id="IPR003171">
    <property type="entry name" value="Mehydrof_redctse-like"/>
</dbReference>
<keyword evidence="6" id="KW-0812">Transmembrane</keyword>
<organism evidence="7">
    <name type="scientific">marine metagenome</name>
    <dbReference type="NCBI Taxonomy" id="408172"/>
    <lineage>
        <taxon>unclassified sequences</taxon>
        <taxon>metagenomes</taxon>
        <taxon>ecological metagenomes</taxon>
    </lineage>
</organism>
<sequence>MKTFRHAIRNSDFAVSAEIYLRPETDAASLQAQADTLKNSVDGILLTDNQYGQLHLSTTAAAAILLDQGVDPIVQLTSRNRNRIALVSDLLGAATIGVTSLMLVAGERAPEQFQPRPKPVLDVNAVDLIRIANTLNADENLTVKPDFLIGGVVTPVMPKPDWKAKQLREKVDAGAHYL</sequence>
<evidence type="ECO:0000313" key="7">
    <source>
        <dbReference type="EMBL" id="SVD55075.1"/>
    </source>
</evidence>
<dbReference type="EMBL" id="UINC01157855">
    <property type="protein sequence ID" value="SVD55075.1"/>
    <property type="molecule type" value="Genomic_DNA"/>
</dbReference>
<feature type="non-terminal residue" evidence="7">
    <location>
        <position position="178"/>
    </location>
</feature>
<evidence type="ECO:0000256" key="5">
    <source>
        <dbReference type="ARBA" id="ARBA00023002"/>
    </source>
</evidence>
<dbReference type="InterPro" id="IPR029041">
    <property type="entry name" value="FAD-linked_oxidoreductase-like"/>
</dbReference>
<comment type="pathway">
    <text evidence="2">One-carbon metabolism; tetrahydrofolate interconversion.</text>
</comment>
<proteinExistence type="predicted"/>
<dbReference type="SUPFAM" id="SSF51730">
    <property type="entry name" value="FAD-linked oxidoreductase"/>
    <property type="match status" value="1"/>
</dbReference>
<dbReference type="UniPathway" id="UPA00193"/>
<name>A0A382W9Q9_9ZZZZ</name>
<dbReference type="GO" id="GO:0035999">
    <property type="term" value="P:tetrahydrofolate interconversion"/>
    <property type="evidence" value="ECO:0007669"/>
    <property type="project" value="UniProtKB-UniPathway"/>
</dbReference>
<dbReference type="GO" id="GO:0006555">
    <property type="term" value="P:methionine metabolic process"/>
    <property type="evidence" value="ECO:0007669"/>
    <property type="project" value="InterPro"/>
</dbReference>
<evidence type="ECO:0000256" key="4">
    <source>
        <dbReference type="ARBA" id="ARBA00022827"/>
    </source>
</evidence>
<accession>A0A382W9Q9</accession>
<keyword evidence="6" id="KW-1133">Transmembrane helix</keyword>
<dbReference type="Pfam" id="PF02219">
    <property type="entry name" value="MTHFR"/>
    <property type="match status" value="1"/>
</dbReference>